<dbReference type="PROSITE" id="PS51352">
    <property type="entry name" value="THIOREDOXIN_2"/>
    <property type="match status" value="1"/>
</dbReference>
<reference evidence="6" key="1">
    <citation type="submission" date="2020-09" db="EMBL/GenBank/DDBJ databases">
        <title>Bacillus faecalis sp. nov., a moderately halophilic bacterium isolated from cow faeces.</title>
        <authorList>
            <person name="Jiang L."/>
            <person name="Lee J."/>
        </authorList>
    </citation>
    <scope>NUCLEOTIDE SEQUENCE</scope>
    <source>
        <strain evidence="6">AGMB 02131</strain>
    </source>
</reference>
<keyword evidence="3" id="KW-0479">Metal-binding</keyword>
<dbReference type="InterPro" id="IPR036249">
    <property type="entry name" value="Thioredoxin-like_sf"/>
</dbReference>
<evidence type="ECO:0000313" key="7">
    <source>
        <dbReference type="Proteomes" id="UP000602076"/>
    </source>
</evidence>
<comment type="caution">
    <text evidence="6">The sequence shown here is derived from an EMBL/GenBank/DDBJ whole genome shotgun (WGS) entry which is preliminary data.</text>
</comment>
<feature type="binding site" evidence="3">
    <location>
        <position position="160"/>
    </location>
    <ligand>
        <name>Cu cation</name>
        <dbReference type="ChEBI" id="CHEBI:23378"/>
    </ligand>
</feature>
<dbReference type="SUPFAM" id="SSF52833">
    <property type="entry name" value="Thioredoxin-like"/>
    <property type="match status" value="1"/>
</dbReference>
<dbReference type="InterPro" id="IPR013766">
    <property type="entry name" value="Thioredoxin_domain"/>
</dbReference>
<keyword evidence="4" id="KW-1015">Disulfide bond</keyword>
<keyword evidence="7" id="KW-1185">Reference proteome</keyword>
<sequence length="198" mass="22080">MRSLKRMGVYIGIAVFALLLASCGNNKGIPDSTSWEVGDFKFKNQDGEMVSLDDLKGKVWVSNLIFTNCVDVCLPMTSNMAKLQKELKAQGIEDVELISFSVDPTVDTPEVLKQYGGNYGADYSNWSFLTGYSQETIEQLARETFHTSAIKPEDNNQVIHGTSFYLVSPDGVVVKSYDGVKDFPMDELIKHIKILQSY</sequence>
<comment type="similarity">
    <text evidence="1">Belongs to the SCO1/2 family.</text>
</comment>
<dbReference type="AlphaFoldDB" id="A0A927HCB4"/>
<evidence type="ECO:0000256" key="3">
    <source>
        <dbReference type="PIRSR" id="PIRSR603782-1"/>
    </source>
</evidence>
<accession>A0A927HCB4</accession>
<dbReference type="PANTHER" id="PTHR12151:SF25">
    <property type="entry name" value="LINALOOL DEHYDRATASE_ISOMERASE DOMAIN-CONTAINING PROTEIN"/>
    <property type="match status" value="1"/>
</dbReference>
<keyword evidence="2 3" id="KW-0186">Copper</keyword>
<dbReference type="GO" id="GO:0046872">
    <property type="term" value="F:metal ion binding"/>
    <property type="evidence" value="ECO:0007669"/>
    <property type="project" value="UniProtKB-KW"/>
</dbReference>
<name>A0A927HCB4_9BACI</name>
<dbReference type="Pfam" id="PF02630">
    <property type="entry name" value="SCO1-SenC"/>
    <property type="match status" value="1"/>
</dbReference>
<feature type="binding site" evidence="3">
    <location>
        <position position="73"/>
    </location>
    <ligand>
        <name>Cu cation</name>
        <dbReference type="ChEBI" id="CHEBI:23378"/>
    </ligand>
</feature>
<feature type="disulfide bond" description="Redox-active" evidence="4">
    <location>
        <begin position="69"/>
        <end position="73"/>
    </location>
</feature>
<dbReference type="PROSITE" id="PS51257">
    <property type="entry name" value="PROKAR_LIPOPROTEIN"/>
    <property type="match status" value="1"/>
</dbReference>
<evidence type="ECO:0000313" key="6">
    <source>
        <dbReference type="EMBL" id="MBD3109854.1"/>
    </source>
</evidence>
<dbReference type="EMBL" id="JACXSI010000045">
    <property type="protein sequence ID" value="MBD3109854.1"/>
    <property type="molecule type" value="Genomic_DNA"/>
</dbReference>
<evidence type="ECO:0000256" key="4">
    <source>
        <dbReference type="PIRSR" id="PIRSR603782-2"/>
    </source>
</evidence>
<dbReference type="InterPro" id="IPR003782">
    <property type="entry name" value="SCO1/SenC"/>
</dbReference>
<dbReference type="CDD" id="cd02968">
    <property type="entry name" value="SCO"/>
    <property type="match status" value="1"/>
</dbReference>
<feature type="domain" description="Thioredoxin" evidence="5">
    <location>
        <begin position="31"/>
        <end position="197"/>
    </location>
</feature>
<feature type="binding site" evidence="3">
    <location>
        <position position="69"/>
    </location>
    <ligand>
        <name>Cu cation</name>
        <dbReference type="ChEBI" id="CHEBI:23378"/>
    </ligand>
</feature>
<evidence type="ECO:0000259" key="5">
    <source>
        <dbReference type="PROSITE" id="PS51352"/>
    </source>
</evidence>
<dbReference type="PANTHER" id="PTHR12151">
    <property type="entry name" value="ELECTRON TRANSPORT PROTIN SCO1/SENC FAMILY MEMBER"/>
    <property type="match status" value="1"/>
</dbReference>
<organism evidence="6 7">
    <name type="scientific">Peribacillus faecalis</name>
    <dbReference type="NCBI Taxonomy" id="2772559"/>
    <lineage>
        <taxon>Bacteria</taxon>
        <taxon>Bacillati</taxon>
        <taxon>Bacillota</taxon>
        <taxon>Bacilli</taxon>
        <taxon>Bacillales</taxon>
        <taxon>Bacillaceae</taxon>
        <taxon>Peribacillus</taxon>
    </lineage>
</organism>
<gene>
    <name evidence="6" type="ORF">IEO70_16055</name>
</gene>
<evidence type="ECO:0000256" key="2">
    <source>
        <dbReference type="ARBA" id="ARBA00023008"/>
    </source>
</evidence>
<evidence type="ECO:0000256" key="1">
    <source>
        <dbReference type="ARBA" id="ARBA00010996"/>
    </source>
</evidence>
<proteinExistence type="inferred from homology"/>
<dbReference type="Proteomes" id="UP000602076">
    <property type="component" value="Unassembled WGS sequence"/>
</dbReference>
<protein>
    <submittedName>
        <fullName evidence="6">SCO family protein</fullName>
    </submittedName>
</protein>
<dbReference type="Gene3D" id="3.40.30.10">
    <property type="entry name" value="Glutaredoxin"/>
    <property type="match status" value="1"/>
</dbReference>